<feature type="region of interest" description="Disordered" evidence="2">
    <location>
        <begin position="444"/>
        <end position="496"/>
    </location>
</feature>
<feature type="domain" description="EF-hand" evidence="3">
    <location>
        <begin position="29"/>
        <end position="64"/>
    </location>
</feature>
<evidence type="ECO:0000313" key="4">
    <source>
        <dbReference type="Ensembl" id="ENSOTSP00005107923.1"/>
    </source>
</evidence>
<sequence length="496" mass="55927">MFHEADTDGGGGLDMEEFREAIKKIMGDIDDEDVDIIFMKVDTNCDGGVDWDEYLNYMLLEYREKDSLQKQNRPLYFPKPLKIIPVAHCEPIVRLQFYPFQTPQAEKNGEQGRAVPKTRAQLGRYLSVSRDGILNYWSERFKLTRTVNLDQLKRAPPSTSIQQIWVTDMICLSNLNLLAIASTGRDVGVYACVEPAASACEEFYDISASKCDIVFSLTGLEGYVVVMDYWSDGTKAVFSIGDIEGYVSVFISSDVLQYGLFNSGAFKSGGNCRIPVPALLKNTSKYFLCFKVALHSNWCHQIRFLPELNAVATCCASDQTSMVLTTVPHSQKAKIHNSFFQLRKGILCFDYSPEFNILVPADPRIAQYSNDQIEETWQHWQEKGKQTSAILGLAYKQKVRHHLPSCPPDLQVSFSSREQLRVYKSMPCTTLLPIIQPPVPELLKEQQQKTQDGADMLGKQKRNNKRGAHVRFSSNKGARRKSIAPKQQTRGGSSIA</sequence>
<name>A0AAZ3NVX1_ONCTS</name>
<organism evidence="4 5">
    <name type="scientific">Oncorhynchus tshawytscha</name>
    <name type="common">Chinook salmon</name>
    <name type="synonym">Salmo tshawytscha</name>
    <dbReference type="NCBI Taxonomy" id="74940"/>
    <lineage>
        <taxon>Eukaryota</taxon>
        <taxon>Metazoa</taxon>
        <taxon>Chordata</taxon>
        <taxon>Craniata</taxon>
        <taxon>Vertebrata</taxon>
        <taxon>Euteleostomi</taxon>
        <taxon>Actinopterygii</taxon>
        <taxon>Neopterygii</taxon>
        <taxon>Teleostei</taxon>
        <taxon>Protacanthopterygii</taxon>
        <taxon>Salmoniformes</taxon>
        <taxon>Salmonidae</taxon>
        <taxon>Salmoninae</taxon>
        <taxon>Oncorhynchus</taxon>
    </lineage>
</organism>
<dbReference type="InterPro" id="IPR051242">
    <property type="entry name" value="WD-EF-hand_domain"/>
</dbReference>
<reference evidence="4" key="3">
    <citation type="submission" date="2025-09" db="UniProtKB">
        <authorList>
            <consortium name="Ensembl"/>
        </authorList>
    </citation>
    <scope>IDENTIFICATION</scope>
</reference>
<dbReference type="Ensembl" id="ENSOTST00005190116.1">
    <property type="protein sequence ID" value="ENSOTSP00005107923.1"/>
    <property type="gene ID" value="ENSOTSG00005063502.1"/>
</dbReference>
<protein>
    <recommendedName>
        <fullName evidence="3">EF-hand domain-containing protein</fullName>
    </recommendedName>
</protein>
<keyword evidence="5" id="KW-1185">Reference proteome</keyword>
<dbReference type="PANTHER" id="PTHR44324">
    <property type="entry name" value="WD40 REPEAT DOMAIN 95"/>
    <property type="match status" value="1"/>
</dbReference>
<feature type="domain" description="EF-hand" evidence="3">
    <location>
        <begin position="1"/>
        <end position="28"/>
    </location>
</feature>
<feature type="compositionally biased region" description="Basic residues" evidence="2">
    <location>
        <begin position="459"/>
        <end position="469"/>
    </location>
</feature>
<dbReference type="AlphaFoldDB" id="A0AAZ3NVX1"/>
<reference evidence="5" key="1">
    <citation type="journal article" date="2018" name="PLoS ONE">
        <title>Chinook salmon (Oncorhynchus tshawytscha) genome and transcriptome.</title>
        <authorList>
            <person name="Christensen K.A."/>
            <person name="Leong J.S."/>
            <person name="Sakhrani D."/>
            <person name="Biagi C.A."/>
            <person name="Minkley D.R."/>
            <person name="Withler R.E."/>
            <person name="Rondeau E.B."/>
            <person name="Koop B.F."/>
            <person name="Devlin R.H."/>
        </authorList>
    </citation>
    <scope>NUCLEOTIDE SEQUENCE [LARGE SCALE GENOMIC DNA]</scope>
</reference>
<dbReference type="CDD" id="cd00051">
    <property type="entry name" value="EFh"/>
    <property type="match status" value="1"/>
</dbReference>
<feature type="compositionally biased region" description="Polar residues" evidence="2">
    <location>
        <begin position="485"/>
        <end position="496"/>
    </location>
</feature>
<dbReference type="InterPro" id="IPR002048">
    <property type="entry name" value="EF_hand_dom"/>
</dbReference>
<dbReference type="InterPro" id="IPR011992">
    <property type="entry name" value="EF-hand-dom_pair"/>
</dbReference>
<dbReference type="Pfam" id="PF13499">
    <property type="entry name" value="EF-hand_7"/>
    <property type="match status" value="1"/>
</dbReference>
<evidence type="ECO:0000256" key="1">
    <source>
        <dbReference type="ARBA" id="ARBA00022737"/>
    </source>
</evidence>
<accession>A0AAZ3NVX1</accession>
<dbReference type="Proteomes" id="UP000694402">
    <property type="component" value="Unassembled WGS sequence"/>
</dbReference>
<dbReference type="Gene3D" id="1.10.238.10">
    <property type="entry name" value="EF-hand"/>
    <property type="match status" value="1"/>
</dbReference>
<dbReference type="SUPFAM" id="SSF47473">
    <property type="entry name" value="EF-hand"/>
    <property type="match status" value="1"/>
</dbReference>
<reference evidence="4" key="2">
    <citation type="submission" date="2025-08" db="UniProtKB">
        <authorList>
            <consortium name="Ensembl"/>
        </authorList>
    </citation>
    <scope>IDENTIFICATION</scope>
</reference>
<keyword evidence="1" id="KW-0677">Repeat</keyword>
<evidence type="ECO:0000256" key="2">
    <source>
        <dbReference type="SAM" id="MobiDB-lite"/>
    </source>
</evidence>
<evidence type="ECO:0000259" key="3">
    <source>
        <dbReference type="PROSITE" id="PS50222"/>
    </source>
</evidence>
<proteinExistence type="predicted"/>
<dbReference type="InterPro" id="IPR036322">
    <property type="entry name" value="WD40_repeat_dom_sf"/>
</dbReference>
<dbReference type="GeneTree" id="ENSGT00940000163617"/>
<dbReference type="SUPFAM" id="SSF50978">
    <property type="entry name" value="WD40 repeat-like"/>
    <property type="match status" value="1"/>
</dbReference>
<dbReference type="GO" id="GO:0005509">
    <property type="term" value="F:calcium ion binding"/>
    <property type="evidence" value="ECO:0007669"/>
    <property type="project" value="InterPro"/>
</dbReference>
<evidence type="ECO:0000313" key="5">
    <source>
        <dbReference type="Proteomes" id="UP000694402"/>
    </source>
</evidence>
<dbReference type="PANTHER" id="PTHR44324:SF6">
    <property type="entry name" value="EF-HAND CALCIUM BINDING DOMAIN 8"/>
    <property type="match status" value="1"/>
</dbReference>
<dbReference type="PROSITE" id="PS50222">
    <property type="entry name" value="EF_HAND_2"/>
    <property type="match status" value="2"/>
</dbReference>